<evidence type="ECO:0008006" key="3">
    <source>
        <dbReference type="Google" id="ProtNLM"/>
    </source>
</evidence>
<accession>A0A101HK64</accession>
<gene>
    <name evidence="1" type="ORF">XD94_1755</name>
</gene>
<organism evidence="1 2">
    <name type="scientific">Mesotoga prima</name>
    <dbReference type="NCBI Taxonomy" id="1184387"/>
    <lineage>
        <taxon>Bacteria</taxon>
        <taxon>Thermotogati</taxon>
        <taxon>Thermotogota</taxon>
        <taxon>Thermotogae</taxon>
        <taxon>Kosmotogales</taxon>
        <taxon>Kosmotogaceae</taxon>
        <taxon>Mesotoga</taxon>
    </lineage>
</organism>
<evidence type="ECO:0000313" key="1">
    <source>
        <dbReference type="EMBL" id="KUK78332.1"/>
    </source>
</evidence>
<protein>
    <recommendedName>
        <fullName evidence="3">PIN domain-containing protein</fullName>
    </recommendedName>
</protein>
<reference evidence="2" key="1">
    <citation type="journal article" date="2015" name="MBio">
        <title>Genome-Resolved Metagenomic Analysis Reveals Roles for Candidate Phyla and Other Microbial Community Members in Biogeochemical Transformations in Oil Reservoirs.</title>
        <authorList>
            <person name="Hu P."/>
            <person name="Tom L."/>
            <person name="Singh A."/>
            <person name="Thomas B.C."/>
            <person name="Baker B.J."/>
            <person name="Piceno Y.M."/>
            <person name="Andersen G.L."/>
            <person name="Banfield J.F."/>
        </authorList>
    </citation>
    <scope>NUCLEOTIDE SEQUENCE [LARGE SCALE GENOMIC DNA]</scope>
</reference>
<dbReference type="PATRIC" id="fig|1184387.3.peg.169"/>
<evidence type="ECO:0000313" key="2">
    <source>
        <dbReference type="Proteomes" id="UP000054092"/>
    </source>
</evidence>
<dbReference type="AlphaFoldDB" id="A0A101HK64"/>
<dbReference type="Proteomes" id="UP000054092">
    <property type="component" value="Unassembled WGS sequence"/>
</dbReference>
<comment type="caution">
    <text evidence="1">The sequence shown here is derived from an EMBL/GenBank/DDBJ whole genome shotgun (WGS) entry which is preliminary data.</text>
</comment>
<dbReference type="EMBL" id="LGGP01000387">
    <property type="protein sequence ID" value="KUK78332.1"/>
    <property type="molecule type" value="Genomic_DNA"/>
</dbReference>
<dbReference type="InterPro" id="IPR021799">
    <property type="entry name" value="PIN-like_prokaryotic"/>
</dbReference>
<sequence length="177" mass="20499">MIEQIFFDTDCISSFLWVDRTDILLKLYGKQIILPEQVLDELSNPSVRHLTTKVNQLLSQNQIGTEKILVGTEESKLYYMLTRNPQIGQKRIGRGEASAIALAKTRKGILAGNNLKDIQYYIELYRLRNLTTPMILRNALLRRLIDETEGNTIWAKMINRRRKLPNATFTDYPESLK</sequence>
<name>A0A101HK64_9BACT</name>
<proteinExistence type="predicted"/>
<dbReference type="Pfam" id="PF11848">
    <property type="entry name" value="DUF3368"/>
    <property type="match status" value="1"/>
</dbReference>